<dbReference type="InterPro" id="IPR042245">
    <property type="entry name" value="Tgt2/MlaC_sf"/>
</dbReference>
<dbReference type="InterPro" id="IPR008869">
    <property type="entry name" value="MlaC/ttg2D"/>
</dbReference>
<dbReference type="EMBL" id="UOFX01000011">
    <property type="protein sequence ID" value="VAX06253.1"/>
    <property type="molecule type" value="Genomic_DNA"/>
</dbReference>
<sequence>MMHETSVCRCPPWVVIASVLLALLSTQVIADGVQTPEAVIKEVSDELKIILRDNRERIKTDRAYVFRLADEVVAPHVDFYRLSSLALGKHWRRATPAQQQEFMRQFQRMLVRTYATAFREFGDWSMRFLPRHDAQDADNVIVRSEIQRPGATPVTVSYRMHRNNGVWMAYDVVIEGISLITNYRSTFSKEVRRNGMDGLIKRISRLNDQRIAPPKLADSD</sequence>
<dbReference type="Gene3D" id="3.10.450.710">
    <property type="entry name" value="Tgt2/MlaC"/>
    <property type="match status" value="1"/>
</dbReference>
<evidence type="ECO:0000313" key="1">
    <source>
        <dbReference type="EMBL" id="VAX06253.1"/>
    </source>
</evidence>
<gene>
    <name evidence="1" type="ORF">MNBD_GAMMA26-989</name>
</gene>
<dbReference type="AlphaFoldDB" id="A0A3B1B2S6"/>
<reference evidence="1" key="1">
    <citation type="submission" date="2018-06" db="EMBL/GenBank/DDBJ databases">
        <authorList>
            <person name="Zhirakovskaya E."/>
        </authorList>
    </citation>
    <scope>NUCLEOTIDE SEQUENCE</scope>
</reference>
<dbReference type="PANTHER" id="PTHR36573">
    <property type="entry name" value="INTERMEMBRANE PHOSPHOLIPID TRANSPORT SYSTEM BINDING PROTEIN MLAC"/>
    <property type="match status" value="1"/>
</dbReference>
<accession>A0A3B1B2S6</accession>
<dbReference type="PANTHER" id="PTHR36573:SF1">
    <property type="entry name" value="INTERMEMBRANE PHOSPHOLIPID TRANSPORT SYSTEM BINDING PROTEIN MLAC"/>
    <property type="match status" value="1"/>
</dbReference>
<organism evidence="1">
    <name type="scientific">hydrothermal vent metagenome</name>
    <dbReference type="NCBI Taxonomy" id="652676"/>
    <lineage>
        <taxon>unclassified sequences</taxon>
        <taxon>metagenomes</taxon>
        <taxon>ecological metagenomes</taxon>
    </lineage>
</organism>
<evidence type="ECO:0008006" key="2">
    <source>
        <dbReference type="Google" id="ProtNLM"/>
    </source>
</evidence>
<proteinExistence type="predicted"/>
<dbReference type="Pfam" id="PF05494">
    <property type="entry name" value="MlaC"/>
    <property type="match status" value="1"/>
</dbReference>
<protein>
    <recommendedName>
        <fullName evidence="2">Phospholipid ABC transporter shuttle protein MlaC</fullName>
    </recommendedName>
</protein>
<name>A0A3B1B2S6_9ZZZZ</name>
<dbReference type="PIRSF" id="PIRSF004649">
    <property type="entry name" value="MlaC"/>
    <property type="match status" value="1"/>
</dbReference>